<organism evidence="3 4">
    <name type="scientific">Candidatus Nephthysia bennettiae</name>
    <dbReference type="NCBI Taxonomy" id="3127016"/>
    <lineage>
        <taxon>Bacteria</taxon>
        <taxon>Bacillati</taxon>
        <taxon>Candidatus Dormiibacterota</taxon>
        <taxon>Candidatus Dormibacteria</taxon>
        <taxon>Candidatus Dormibacterales</taxon>
        <taxon>Candidatus Dormibacteraceae</taxon>
        <taxon>Candidatus Nephthysia</taxon>
    </lineage>
</organism>
<dbReference type="GO" id="GO:0015074">
    <property type="term" value="P:DNA integration"/>
    <property type="evidence" value="ECO:0007669"/>
    <property type="project" value="InterPro"/>
</dbReference>
<dbReference type="Pfam" id="PF00589">
    <property type="entry name" value="Phage_integrase"/>
    <property type="match status" value="1"/>
</dbReference>
<evidence type="ECO:0000313" key="3">
    <source>
        <dbReference type="EMBL" id="MBJ7597974.1"/>
    </source>
</evidence>
<name>A0A934K317_9BACT</name>
<dbReference type="EMBL" id="JAEKNR010000087">
    <property type="protein sequence ID" value="MBJ7597974.1"/>
    <property type="molecule type" value="Genomic_DNA"/>
</dbReference>
<evidence type="ECO:0000259" key="2">
    <source>
        <dbReference type="PROSITE" id="PS51898"/>
    </source>
</evidence>
<evidence type="ECO:0000313" key="4">
    <source>
        <dbReference type="Proteomes" id="UP000612893"/>
    </source>
</evidence>
<feature type="domain" description="Tyr recombinase" evidence="2">
    <location>
        <begin position="1"/>
        <end position="125"/>
    </location>
</feature>
<dbReference type="InterPro" id="IPR002104">
    <property type="entry name" value="Integrase_catalytic"/>
</dbReference>
<dbReference type="InterPro" id="IPR011010">
    <property type="entry name" value="DNA_brk_join_enz"/>
</dbReference>
<dbReference type="AlphaFoldDB" id="A0A934K317"/>
<proteinExistence type="predicted"/>
<sequence>MGSLRRRVIAVPESVRQLLSTHRKRQSRERLKAGPEWEEHGLVFSTAGGRPLDGTNMTNRFQRTLSEAGISRRRFHDLRHSCATVLLAQGVPARVVMEILGHSQISVTMNTYSHVLPEMQRGAAELMDRFLREVGSRAKGA</sequence>
<dbReference type="PANTHER" id="PTHR30349:SF91">
    <property type="entry name" value="INTA PROTEIN"/>
    <property type="match status" value="1"/>
</dbReference>
<gene>
    <name evidence="3" type="ORF">JF922_07790</name>
</gene>
<accession>A0A934K317</accession>
<keyword evidence="4" id="KW-1185">Reference proteome</keyword>
<keyword evidence="1" id="KW-0233">DNA recombination</keyword>
<dbReference type="Proteomes" id="UP000612893">
    <property type="component" value="Unassembled WGS sequence"/>
</dbReference>
<dbReference type="Gene3D" id="1.10.443.10">
    <property type="entry name" value="Intergrase catalytic core"/>
    <property type="match status" value="1"/>
</dbReference>
<dbReference type="InterPro" id="IPR050090">
    <property type="entry name" value="Tyrosine_recombinase_XerCD"/>
</dbReference>
<dbReference type="SUPFAM" id="SSF56349">
    <property type="entry name" value="DNA breaking-rejoining enzymes"/>
    <property type="match status" value="1"/>
</dbReference>
<dbReference type="GO" id="GO:0003677">
    <property type="term" value="F:DNA binding"/>
    <property type="evidence" value="ECO:0007669"/>
    <property type="project" value="InterPro"/>
</dbReference>
<dbReference type="PANTHER" id="PTHR30349">
    <property type="entry name" value="PHAGE INTEGRASE-RELATED"/>
    <property type="match status" value="1"/>
</dbReference>
<dbReference type="GO" id="GO:0006310">
    <property type="term" value="P:DNA recombination"/>
    <property type="evidence" value="ECO:0007669"/>
    <property type="project" value="UniProtKB-KW"/>
</dbReference>
<protein>
    <submittedName>
        <fullName evidence="3">Tyrosine-type recombinase/integrase</fullName>
    </submittedName>
</protein>
<comment type="caution">
    <text evidence="3">The sequence shown here is derived from an EMBL/GenBank/DDBJ whole genome shotgun (WGS) entry which is preliminary data.</text>
</comment>
<dbReference type="PROSITE" id="PS51898">
    <property type="entry name" value="TYR_RECOMBINASE"/>
    <property type="match status" value="1"/>
</dbReference>
<dbReference type="InterPro" id="IPR013762">
    <property type="entry name" value="Integrase-like_cat_sf"/>
</dbReference>
<reference evidence="3" key="1">
    <citation type="submission" date="2020-10" db="EMBL/GenBank/DDBJ databases">
        <title>Ca. Dormibacterota MAGs.</title>
        <authorList>
            <person name="Montgomery K."/>
        </authorList>
    </citation>
    <scope>NUCLEOTIDE SEQUENCE [LARGE SCALE GENOMIC DNA]</scope>
    <source>
        <strain evidence="3">SC8812_S17_10</strain>
    </source>
</reference>
<evidence type="ECO:0000256" key="1">
    <source>
        <dbReference type="ARBA" id="ARBA00023172"/>
    </source>
</evidence>